<evidence type="ECO:0000313" key="5">
    <source>
        <dbReference type="EMBL" id="WUO45969.1"/>
    </source>
</evidence>
<dbReference type="Gene3D" id="1.10.10.60">
    <property type="entry name" value="Homeodomain-like"/>
    <property type="match status" value="1"/>
</dbReference>
<dbReference type="Pfam" id="PF12833">
    <property type="entry name" value="HTH_18"/>
    <property type="match status" value="1"/>
</dbReference>
<evidence type="ECO:0000256" key="2">
    <source>
        <dbReference type="ARBA" id="ARBA00023125"/>
    </source>
</evidence>
<dbReference type="PANTHER" id="PTHR46796:SF15">
    <property type="entry name" value="BLL1074 PROTEIN"/>
    <property type="match status" value="1"/>
</dbReference>
<dbReference type="InterPro" id="IPR050204">
    <property type="entry name" value="AraC_XylS_family_regulators"/>
</dbReference>
<dbReference type="SUPFAM" id="SSF46689">
    <property type="entry name" value="Homeodomain-like"/>
    <property type="match status" value="1"/>
</dbReference>
<accession>A0ABZ1RHP1</accession>
<keyword evidence="1" id="KW-0805">Transcription regulation</keyword>
<dbReference type="PANTHER" id="PTHR46796">
    <property type="entry name" value="HTH-TYPE TRANSCRIPTIONAL ACTIVATOR RHAS-RELATED"/>
    <property type="match status" value="1"/>
</dbReference>
<reference evidence="5" key="1">
    <citation type="submission" date="2022-10" db="EMBL/GenBank/DDBJ databases">
        <title>The complete genomes of actinobacterial strains from the NBC collection.</title>
        <authorList>
            <person name="Joergensen T.S."/>
            <person name="Alvarez Arevalo M."/>
            <person name="Sterndorff E.B."/>
            <person name="Faurdal D."/>
            <person name="Vuksanovic O."/>
            <person name="Mourched A.-S."/>
            <person name="Charusanti P."/>
            <person name="Shaw S."/>
            <person name="Blin K."/>
            <person name="Weber T."/>
        </authorList>
    </citation>
    <scope>NUCLEOTIDE SEQUENCE</scope>
    <source>
        <strain evidence="5">NBC_00283</strain>
    </source>
</reference>
<gene>
    <name evidence="5" type="ORF">OHU17_09020</name>
</gene>
<keyword evidence="6" id="KW-1185">Reference proteome</keyword>
<dbReference type="InterPro" id="IPR046532">
    <property type="entry name" value="DUF6597"/>
</dbReference>
<keyword evidence="2" id="KW-0238">DNA-binding</keyword>
<name>A0ABZ1RHP1_9ACTN</name>
<evidence type="ECO:0000256" key="1">
    <source>
        <dbReference type="ARBA" id="ARBA00023015"/>
    </source>
</evidence>
<evidence type="ECO:0000259" key="4">
    <source>
        <dbReference type="PROSITE" id="PS01124"/>
    </source>
</evidence>
<dbReference type="Proteomes" id="UP001432075">
    <property type="component" value="Chromosome"/>
</dbReference>
<organism evidence="5 6">
    <name type="scientific">Streptomyces goshikiensis</name>
    <dbReference type="NCBI Taxonomy" id="1942"/>
    <lineage>
        <taxon>Bacteria</taxon>
        <taxon>Bacillati</taxon>
        <taxon>Actinomycetota</taxon>
        <taxon>Actinomycetes</taxon>
        <taxon>Kitasatosporales</taxon>
        <taxon>Streptomycetaceae</taxon>
        <taxon>Streptomyces</taxon>
    </lineage>
</organism>
<dbReference type="InterPro" id="IPR018060">
    <property type="entry name" value="HTH_AraC"/>
</dbReference>
<dbReference type="RefSeq" id="WP_328775687.1">
    <property type="nucleotide sequence ID" value="NZ_CP108057.1"/>
</dbReference>
<evidence type="ECO:0000256" key="3">
    <source>
        <dbReference type="ARBA" id="ARBA00023163"/>
    </source>
</evidence>
<protein>
    <submittedName>
        <fullName evidence="5">Helix-turn-helix domain-containing protein</fullName>
    </submittedName>
</protein>
<dbReference type="InterPro" id="IPR009057">
    <property type="entry name" value="Homeodomain-like_sf"/>
</dbReference>
<dbReference type="Pfam" id="PF20240">
    <property type="entry name" value="DUF6597"/>
    <property type="match status" value="1"/>
</dbReference>
<dbReference type="EMBL" id="CP108057">
    <property type="protein sequence ID" value="WUO45969.1"/>
    <property type="molecule type" value="Genomic_DNA"/>
</dbReference>
<dbReference type="SMART" id="SM00342">
    <property type="entry name" value="HTH_ARAC"/>
    <property type="match status" value="1"/>
</dbReference>
<dbReference type="PROSITE" id="PS01124">
    <property type="entry name" value="HTH_ARAC_FAMILY_2"/>
    <property type="match status" value="1"/>
</dbReference>
<evidence type="ECO:0000313" key="6">
    <source>
        <dbReference type="Proteomes" id="UP001432075"/>
    </source>
</evidence>
<feature type="domain" description="HTH araC/xylS-type" evidence="4">
    <location>
        <begin position="129"/>
        <end position="226"/>
    </location>
</feature>
<sequence length="244" mass="25417">MYEERDSRLVPGAVLWRAAGPGRTVLPDGCMDLMWVSGRLVVAGPDTGPHPAGEVPGRAVAGLRFAPGTAPALLGVPARELRDLRVDLADLWPGPEVRRTGERIAAYEDPCAGLEAAARRRAAATAPPDPLLGQVVARLRAGEGVAATAAAVGLGERRLHRLSLDAFGYGPRLLGRVLRLQRALALSRRGLAQAEVAYAAGYADQAHLTREVRALAGVTPGAYAAGWAGANSETSQPSGSRTTA</sequence>
<keyword evidence="3" id="KW-0804">Transcription</keyword>
<proteinExistence type="predicted"/>